<name>A0A511HQ61_9BACT</name>
<proteinExistence type="predicted"/>
<dbReference type="AlphaFoldDB" id="A0A511HQ61"/>
<evidence type="ECO:0000313" key="4">
    <source>
        <dbReference type="Proteomes" id="UP000321224"/>
    </source>
</evidence>
<dbReference type="EMBL" id="BJVY01000126">
    <property type="protein sequence ID" value="GEL75718.1"/>
    <property type="molecule type" value="Genomic_DNA"/>
</dbReference>
<protein>
    <submittedName>
        <fullName evidence="3">Uncharacterized protein</fullName>
    </submittedName>
</protein>
<keyword evidence="2" id="KW-0732">Signal</keyword>
<sequence length="179" mass="19270">MTHCPSAVRALYAWGMRIAIALAVSVVACTPAFAQKTPTFKPAEVKRECTRYVANAAALNDAQVTLQLLKVSLERTNLAIQAKDYRRARALKAETLAPMRTLIDRIDAMVESQIYLTQLQDHLRRLSHEESERLRPALAACLAAGADDEPAAEVGDSGGNSVGDAVQDPDDPLSGGVVD</sequence>
<feature type="region of interest" description="Disordered" evidence="1">
    <location>
        <begin position="149"/>
        <end position="179"/>
    </location>
</feature>
<feature type="chain" id="PRO_5021740833" evidence="2">
    <location>
        <begin position="35"/>
        <end position="179"/>
    </location>
</feature>
<feature type="signal peptide" evidence="2">
    <location>
        <begin position="1"/>
        <end position="34"/>
    </location>
</feature>
<gene>
    <name evidence="3" type="ORF">MVI01_75020</name>
</gene>
<accession>A0A511HQ61</accession>
<dbReference type="Proteomes" id="UP000321224">
    <property type="component" value="Unassembled WGS sequence"/>
</dbReference>
<evidence type="ECO:0000313" key="3">
    <source>
        <dbReference type="EMBL" id="GEL75718.1"/>
    </source>
</evidence>
<evidence type="ECO:0000256" key="2">
    <source>
        <dbReference type="SAM" id="SignalP"/>
    </source>
</evidence>
<comment type="caution">
    <text evidence="3">The sequence shown here is derived from an EMBL/GenBank/DDBJ whole genome shotgun (WGS) entry which is preliminary data.</text>
</comment>
<evidence type="ECO:0000256" key="1">
    <source>
        <dbReference type="SAM" id="MobiDB-lite"/>
    </source>
</evidence>
<organism evidence="3 4">
    <name type="scientific">Myxococcus virescens</name>
    <dbReference type="NCBI Taxonomy" id="83456"/>
    <lineage>
        <taxon>Bacteria</taxon>
        <taxon>Pseudomonadati</taxon>
        <taxon>Myxococcota</taxon>
        <taxon>Myxococcia</taxon>
        <taxon>Myxococcales</taxon>
        <taxon>Cystobacterineae</taxon>
        <taxon>Myxococcaceae</taxon>
        <taxon>Myxococcus</taxon>
    </lineage>
</organism>
<reference evidence="3 4" key="1">
    <citation type="submission" date="2019-07" db="EMBL/GenBank/DDBJ databases">
        <title>Whole genome shotgun sequence of Myxococcus virescens NBRC 100334.</title>
        <authorList>
            <person name="Hosoyama A."/>
            <person name="Uohara A."/>
            <person name="Ohji S."/>
            <person name="Ichikawa N."/>
        </authorList>
    </citation>
    <scope>NUCLEOTIDE SEQUENCE [LARGE SCALE GENOMIC DNA]</scope>
    <source>
        <strain evidence="3 4">NBRC 100334</strain>
    </source>
</reference>